<dbReference type="InterPro" id="IPR000719">
    <property type="entry name" value="Prot_kinase_dom"/>
</dbReference>
<reference evidence="4" key="1">
    <citation type="submission" date="2022-10" db="EMBL/GenBank/DDBJ databases">
        <title>Adaptive evolution leads to modifications in subtelomeric GC content in a zoonotic Cryptosporidium species.</title>
        <authorList>
            <person name="Li J."/>
            <person name="Feng Y."/>
            <person name="Xiao L."/>
        </authorList>
    </citation>
    <scope>NUCLEOTIDE SEQUENCE</scope>
    <source>
        <strain evidence="4">25894</strain>
    </source>
</reference>
<keyword evidence="1" id="KW-0547">Nucleotide-binding</keyword>
<dbReference type="Gene3D" id="3.30.200.20">
    <property type="entry name" value="Phosphorylase Kinase, domain 1"/>
    <property type="match status" value="1"/>
</dbReference>
<proteinExistence type="predicted"/>
<sequence>MSPVDRLIGVGTFGTVRAFRDSASGRLTVHKTANSIDKNGDLEKEDGFLRRLGGRYVVERYDSFLGEDGLFTIVLEYSPADLRMLMVQGGVGCFSLKRRLLFGILKGIEYIHSHQVAHNDLRPENILVNEDYSVKICDFGMATQVDREYIEFNKRASARIRKDSNLRSKGESEGAQPSNTILTNLRYKSPERLLGTNCTSDLFAGDMWSFGCIATEILTGETLFNGKSEIDQLLSILRIVGVPEGKGLNYLSSLSSVSEVSKQGG</sequence>
<dbReference type="Proteomes" id="UP001071777">
    <property type="component" value="Unassembled WGS sequence"/>
</dbReference>
<evidence type="ECO:0000313" key="4">
    <source>
        <dbReference type="EMBL" id="KAJ1614106.1"/>
    </source>
</evidence>
<evidence type="ECO:0000259" key="3">
    <source>
        <dbReference type="PROSITE" id="PS50011"/>
    </source>
</evidence>
<dbReference type="PANTHER" id="PTHR24055">
    <property type="entry name" value="MITOGEN-ACTIVATED PROTEIN KINASE"/>
    <property type="match status" value="1"/>
</dbReference>
<dbReference type="InterPro" id="IPR050117">
    <property type="entry name" value="MAPK"/>
</dbReference>
<dbReference type="PROSITE" id="PS50011">
    <property type="entry name" value="PROTEIN_KINASE_DOM"/>
    <property type="match status" value="1"/>
</dbReference>
<evidence type="ECO:0000256" key="2">
    <source>
        <dbReference type="ARBA" id="ARBA00022840"/>
    </source>
</evidence>
<dbReference type="Pfam" id="PF00069">
    <property type="entry name" value="Pkinase"/>
    <property type="match status" value="1"/>
</dbReference>
<dbReference type="InterPro" id="IPR011009">
    <property type="entry name" value="Kinase-like_dom_sf"/>
</dbReference>
<keyword evidence="5" id="KW-1185">Reference proteome</keyword>
<keyword evidence="2" id="KW-0067">ATP-binding</keyword>
<dbReference type="SUPFAM" id="SSF56112">
    <property type="entry name" value="Protein kinase-like (PK-like)"/>
    <property type="match status" value="1"/>
</dbReference>
<comment type="caution">
    <text evidence="4">The sequence shown here is derived from an EMBL/GenBank/DDBJ whole genome shotgun (WGS) entry which is preliminary data.</text>
</comment>
<name>A0ABQ8P9T2_9CRYT</name>
<feature type="domain" description="Protein kinase" evidence="3">
    <location>
        <begin position="2"/>
        <end position="265"/>
    </location>
</feature>
<protein>
    <recommendedName>
        <fullName evidence="3">Protein kinase domain-containing protein</fullName>
    </recommendedName>
</protein>
<dbReference type="Gene3D" id="1.10.510.10">
    <property type="entry name" value="Transferase(Phosphotransferase) domain 1"/>
    <property type="match status" value="1"/>
</dbReference>
<organism evidence="4 5">
    <name type="scientific">Cryptosporidium canis</name>
    <dbReference type="NCBI Taxonomy" id="195482"/>
    <lineage>
        <taxon>Eukaryota</taxon>
        <taxon>Sar</taxon>
        <taxon>Alveolata</taxon>
        <taxon>Apicomplexa</taxon>
        <taxon>Conoidasida</taxon>
        <taxon>Coccidia</taxon>
        <taxon>Eucoccidiorida</taxon>
        <taxon>Eimeriorina</taxon>
        <taxon>Cryptosporidiidae</taxon>
        <taxon>Cryptosporidium</taxon>
    </lineage>
</organism>
<accession>A0ABQ8P9T2</accession>
<evidence type="ECO:0000313" key="5">
    <source>
        <dbReference type="Proteomes" id="UP001071777"/>
    </source>
</evidence>
<dbReference type="EMBL" id="JAPCXB010000026">
    <property type="protein sequence ID" value="KAJ1614106.1"/>
    <property type="molecule type" value="Genomic_DNA"/>
</dbReference>
<evidence type="ECO:0000256" key="1">
    <source>
        <dbReference type="ARBA" id="ARBA00022741"/>
    </source>
</evidence>
<gene>
    <name evidence="4" type="ORF">OJ252_812</name>
</gene>